<evidence type="ECO:0000313" key="7">
    <source>
        <dbReference type="EMBL" id="AEG51319.1"/>
    </source>
</evidence>
<keyword evidence="2" id="KW-0813">Transport</keyword>
<evidence type="ECO:0000256" key="4">
    <source>
        <dbReference type="ARBA" id="ARBA00055538"/>
    </source>
</evidence>
<dbReference type="CDD" id="cd13558">
    <property type="entry name" value="PBP2_SsuA_like_2"/>
    <property type="match status" value="1"/>
</dbReference>
<evidence type="ECO:0000256" key="2">
    <source>
        <dbReference type="ARBA" id="ARBA00022448"/>
    </source>
</evidence>
<accession>F6F1A3</accession>
<dbReference type="HOGENOM" id="CLU_028871_2_1_5"/>
<evidence type="ECO:0000256" key="1">
    <source>
        <dbReference type="ARBA" id="ARBA00010742"/>
    </source>
</evidence>
<reference evidence="7 8" key="1">
    <citation type="submission" date="2011-05" db="EMBL/GenBank/DDBJ databases">
        <title>Complete sequence of chromosome 2 of Sphingobium chlorophenolicum L-1.</title>
        <authorList>
            <consortium name="US DOE Joint Genome Institute"/>
            <person name="Lucas S."/>
            <person name="Han J."/>
            <person name="Lapidus A."/>
            <person name="Cheng J.-F."/>
            <person name="Goodwin L."/>
            <person name="Pitluck S."/>
            <person name="Peters L."/>
            <person name="Daligault H."/>
            <person name="Han C."/>
            <person name="Tapia R."/>
            <person name="Land M."/>
            <person name="Hauser L."/>
            <person name="Kyrpides N."/>
            <person name="Ivanova N."/>
            <person name="Pagani I."/>
            <person name="Turner P."/>
            <person name="Copley S."/>
            <person name="Woyke T."/>
        </authorList>
    </citation>
    <scope>NUCLEOTIDE SEQUENCE [LARGE SCALE GENOMIC DNA]</scope>
    <source>
        <strain evidence="7 8">L-1</strain>
    </source>
</reference>
<evidence type="ECO:0000259" key="6">
    <source>
        <dbReference type="SMART" id="SM00062"/>
    </source>
</evidence>
<dbReference type="Pfam" id="PF12974">
    <property type="entry name" value="Phosphonate-bd"/>
    <property type="match status" value="1"/>
</dbReference>
<proteinExistence type="inferred from homology"/>
<evidence type="ECO:0000313" key="8">
    <source>
        <dbReference type="Proteomes" id="UP000007150"/>
    </source>
</evidence>
<gene>
    <name evidence="7" type="ORF">Sphch_3736</name>
</gene>
<dbReference type="RefSeq" id="WP_013849547.1">
    <property type="nucleotide sequence ID" value="NC_015594.1"/>
</dbReference>
<dbReference type="Proteomes" id="UP000007150">
    <property type="component" value="Chromosome 2"/>
</dbReference>
<dbReference type="EMBL" id="CP002799">
    <property type="protein sequence ID" value="AEG51319.1"/>
    <property type="molecule type" value="Genomic_DNA"/>
</dbReference>
<comment type="similarity">
    <text evidence="1">Belongs to the bacterial solute-binding protein SsuA/TauA family.</text>
</comment>
<keyword evidence="8" id="KW-1185">Reference proteome</keyword>
<organism evidence="7 8">
    <name type="scientific">Sphingobium chlorophenolicum L-1</name>
    <dbReference type="NCBI Taxonomy" id="690566"/>
    <lineage>
        <taxon>Bacteria</taxon>
        <taxon>Pseudomonadati</taxon>
        <taxon>Pseudomonadota</taxon>
        <taxon>Alphaproteobacteria</taxon>
        <taxon>Sphingomonadales</taxon>
        <taxon>Sphingomonadaceae</taxon>
        <taxon>Sphingobium</taxon>
    </lineage>
</organism>
<dbReference type="PANTHER" id="PTHR30024">
    <property type="entry name" value="ALIPHATIC SULFONATES-BINDING PROTEIN-RELATED"/>
    <property type="match status" value="1"/>
</dbReference>
<dbReference type="KEGG" id="sch:Sphch_3736"/>
<comment type="function">
    <text evidence="4">Part of a binding-protein-dependent transport system for aliphatic sulfonates. Putative binding protein.</text>
</comment>
<dbReference type="InterPro" id="IPR001638">
    <property type="entry name" value="Solute-binding_3/MltF_N"/>
</dbReference>
<protein>
    <recommendedName>
        <fullName evidence="5">Putative aliphatic sulfonates-binding protein</fullName>
    </recommendedName>
</protein>
<sequence>MIDPAASDPHAAGAARRWPRLWLLGALALALAALAFLLFRPASPGAAADDRLLIVGDQRGGAQALLRAAGELDGMPYRIKWALFPAASPLLEALDAGAVDIGGIGGAPFAFAYAGGAHIRAVTAYRPAGEHAGRGSAIIVPKDSPLQTLADLKGRRVATIRGSAGQDLVLRLLERAKIDSRTIRWTYLTNGEAKAALASGGVDAWATWGSYVGIAVLEDGDRILADGGNLPTGVGFYAANDKAIDRKRAPLADYVARLARARAWARDHIDDYARALSSETGISFEVARFAAQTYIGDAVPIDAALIREQGRIFERYHAAGIIPAIPKADRGYDGSFNRQVAEAVRPAGV</sequence>
<dbReference type="SMART" id="SM00062">
    <property type="entry name" value="PBPb"/>
    <property type="match status" value="1"/>
</dbReference>
<dbReference type="STRING" id="690566.Sphch_3736"/>
<feature type="domain" description="Solute-binding protein family 3/N-terminal" evidence="6">
    <location>
        <begin position="52"/>
        <end position="268"/>
    </location>
</feature>
<name>F6F1A3_SPHCR</name>
<dbReference type="Gene3D" id="3.40.190.10">
    <property type="entry name" value="Periplasmic binding protein-like II"/>
    <property type="match status" value="2"/>
</dbReference>
<keyword evidence="3" id="KW-0732">Signal</keyword>
<dbReference type="FunFam" id="3.40.190.10:FF:000050">
    <property type="entry name" value="Sulfonate ABC transporter substrate-binding protein"/>
    <property type="match status" value="1"/>
</dbReference>
<evidence type="ECO:0000256" key="5">
    <source>
        <dbReference type="ARBA" id="ARBA00070228"/>
    </source>
</evidence>
<dbReference type="SUPFAM" id="SSF53850">
    <property type="entry name" value="Periplasmic binding protein-like II"/>
    <property type="match status" value="1"/>
</dbReference>
<dbReference type="PANTHER" id="PTHR30024:SF48">
    <property type="entry name" value="ABC TRANSPORTER SUBSTRATE-BINDING PROTEIN"/>
    <property type="match status" value="1"/>
</dbReference>
<evidence type="ECO:0000256" key="3">
    <source>
        <dbReference type="ARBA" id="ARBA00022729"/>
    </source>
</evidence>
<dbReference type="AlphaFoldDB" id="F6F1A3"/>